<dbReference type="GO" id="GO:0021952">
    <property type="term" value="P:central nervous system projection neuron axonogenesis"/>
    <property type="evidence" value="ECO:0007669"/>
    <property type="project" value="TreeGrafter"/>
</dbReference>
<evidence type="ECO:0000256" key="12">
    <source>
        <dbReference type="ARBA" id="ARBA00023136"/>
    </source>
</evidence>
<keyword evidence="16" id="KW-0175">Coiled coil</keyword>
<organism evidence="18 19">
    <name type="scientific">Scophthalmus maximus</name>
    <name type="common">Turbot</name>
    <name type="synonym">Psetta maxima</name>
    <dbReference type="NCBI Taxonomy" id="52904"/>
    <lineage>
        <taxon>Eukaryota</taxon>
        <taxon>Metazoa</taxon>
        <taxon>Chordata</taxon>
        <taxon>Craniata</taxon>
        <taxon>Vertebrata</taxon>
        <taxon>Euteleostomi</taxon>
        <taxon>Actinopterygii</taxon>
        <taxon>Neopterygii</taxon>
        <taxon>Teleostei</taxon>
        <taxon>Neoteleostei</taxon>
        <taxon>Acanthomorphata</taxon>
        <taxon>Carangaria</taxon>
        <taxon>Pleuronectiformes</taxon>
        <taxon>Pleuronectoidei</taxon>
        <taxon>Scophthalmidae</taxon>
        <taxon>Scophthalmus</taxon>
    </lineage>
</organism>
<gene>
    <name evidence="18" type="ORF">F2P81_004644</name>
</gene>
<evidence type="ECO:0000256" key="8">
    <source>
        <dbReference type="ARBA" id="ARBA00022692"/>
    </source>
</evidence>
<keyword evidence="13" id="KW-0206">Cytoskeleton</keyword>
<comment type="subcellular location">
    <subcellularLocation>
        <location evidence="1">Cytoplasm</location>
        <location evidence="1">Cytoskeleton</location>
    </subcellularLocation>
    <subcellularLocation>
        <location evidence="2">Mitochondrion inner membrane</location>
        <topology evidence="2">Multi-pass membrane protein</topology>
    </subcellularLocation>
</comment>
<evidence type="ECO:0000256" key="2">
    <source>
        <dbReference type="ARBA" id="ARBA00004448"/>
    </source>
</evidence>
<keyword evidence="12" id="KW-0472">Membrane</keyword>
<evidence type="ECO:0000256" key="11">
    <source>
        <dbReference type="ARBA" id="ARBA00023128"/>
    </source>
</evidence>
<evidence type="ECO:0000313" key="18">
    <source>
        <dbReference type="EMBL" id="KAF0043307.1"/>
    </source>
</evidence>
<feature type="region of interest" description="Disordered" evidence="17">
    <location>
        <begin position="456"/>
        <end position="475"/>
    </location>
</feature>
<keyword evidence="10" id="KW-1133">Transmembrane helix</keyword>
<keyword evidence="11" id="KW-0496">Mitochondrion</keyword>
<dbReference type="InterPro" id="IPR022083">
    <property type="entry name" value="KBP"/>
</dbReference>
<sequence length="741" mass="85427">MKKSPEIISGRMTFALTCYSLLFMRFAYKVQPRNWLLFACHLTNEAAQLVQGSRLIKYKIRTFWKAITAELQQVAVVQQSRPAVINRRRRRRRRRRTESTVKEECNMASLGSDEWRAVCDKFSNAQNLTDVESRKDPENEPFRSKYKARELLREIYSSLKCFAAGDGEEERDGGEQRPTEQPVDGQREDVFGQGVSGDSPAGLRAAKLGAVEYYLGVNHVDTEELSAGREHLMNGTKLLERCRVSSDNVSLFIHVRNQLGILWAGLDETETAQGFLETAESIYQRYMKEDGTPPTDMTEYFTTEEKLLTHQERTKRFELAYTHTMYYLAQVYKNLGQNERAATYCHSTLQRQLKLNQFSPMEWALNAATLSQYYITKGHYMEGRHCLSAATVISGLAGEVPSEAAAQESETESERREQLRQKRADIARCWIKYCLNLLQDAKKLLEDNIGELDTDRQEELKGARRREEEEEEKGRKNALLFGSEDTFDSIASLEEKVSCLIPLDFTAARAVFLVGQNYVTQAKDYFQMDGFVTDHIEILQDHSALFRALAFFEEDLERRCKMHKRRVDMLEPICNDLNTQYYLMIRRQLMFELAESYSEMMDLKLTLANRQADTQSLDSHTIKKFNHLCSASTKFFQMFLDSLCSPEGKFPEHLEEEVLRPALVARFRVARLHNRLISSTPSDQLDNLNKSLESYKYVVQYCEAHPEAAVVVETELELSKEMVGLLPLKINRLKARMATNN</sequence>
<accession>A0A6A4TA51</accession>
<dbReference type="EMBL" id="VEVO01000004">
    <property type="protein sequence ID" value="KAF0043307.1"/>
    <property type="molecule type" value="Genomic_DNA"/>
</dbReference>
<dbReference type="GO" id="GO:0006850">
    <property type="term" value="P:pyruvate import into mitochondria"/>
    <property type="evidence" value="ECO:0007669"/>
    <property type="project" value="InterPro"/>
</dbReference>
<keyword evidence="7" id="KW-0963">Cytoplasm</keyword>
<dbReference type="GO" id="GO:0000226">
    <property type="term" value="P:microtubule cytoskeleton organization"/>
    <property type="evidence" value="ECO:0007669"/>
    <property type="project" value="TreeGrafter"/>
</dbReference>
<evidence type="ECO:0000256" key="10">
    <source>
        <dbReference type="ARBA" id="ARBA00022989"/>
    </source>
</evidence>
<feature type="coiled-coil region" evidence="16">
    <location>
        <begin position="402"/>
        <end position="455"/>
    </location>
</feature>
<keyword evidence="9" id="KW-0999">Mitochondrion inner membrane</keyword>
<evidence type="ECO:0000256" key="1">
    <source>
        <dbReference type="ARBA" id="ARBA00004245"/>
    </source>
</evidence>
<evidence type="ECO:0000313" key="19">
    <source>
        <dbReference type="Proteomes" id="UP000438429"/>
    </source>
</evidence>
<dbReference type="PANTHER" id="PTHR46321:SF1">
    <property type="entry name" value="KIF-BINDING PROTEIN"/>
    <property type="match status" value="1"/>
</dbReference>
<dbReference type="InterPro" id="IPR011990">
    <property type="entry name" value="TPR-like_helical_dom_sf"/>
</dbReference>
<evidence type="ECO:0000256" key="14">
    <source>
        <dbReference type="ARBA" id="ARBA00030697"/>
    </source>
</evidence>
<reference evidence="18 19" key="1">
    <citation type="submission" date="2019-06" db="EMBL/GenBank/DDBJ databases">
        <title>Draft genomes of female and male turbot (Scophthalmus maximus).</title>
        <authorList>
            <person name="Xu H."/>
            <person name="Xu X.-W."/>
            <person name="Shao C."/>
            <person name="Chen S."/>
        </authorList>
    </citation>
    <scope>NUCLEOTIDE SEQUENCE [LARGE SCALE GENOMIC DNA]</scope>
    <source>
        <strain evidence="18">Ysfricsl-2016a</strain>
        <tissue evidence="18">Blood</tissue>
    </source>
</reference>
<dbReference type="Proteomes" id="UP000438429">
    <property type="component" value="Unassembled WGS sequence"/>
</dbReference>
<dbReference type="GO" id="GO:1990535">
    <property type="term" value="P:neuron projection maintenance"/>
    <property type="evidence" value="ECO:0007669"/>
    <property type="project" value="TreeGrafter"/>
</dbReference>
<evidence type="ECO:0000256" key="17">
    <source>
        <dbReference type="SAM" id="MobiDB-lite"/>
    </source>
</evidence>
<keyword evidence="6" id="KW-0813">Transport</keyword>
<dbReference type="InterPro" id="IPR005336">
    <property type="entry name" value="MPC"/>
</dbReference>
<evidence type="ECO:0000256" key="9">
    <source>
        <dbReference type="ARBA" id="ARBA00022792"/>
    </source>
</evidence>
<evidence type="ECO:0000256" key="13">
    <source>
        <dbReference type="ARBA" id="ARBA00023212"/>
    </source>
</evidence>
<evidence type="ECO:0000256" key="15">
    <source>
        <dbReference type="ARBA" id="ARBA00045179"/>
    </source>
</evidence>
<evidence type="ECO:0000256" key="16">
    <source>
        <dbReference type="SAM" id="Coils"/>
    </source>
</evidence>
<evidence type="ECO:0000256" key="6">
    <source>
        <dbReference type="ARBA" id="ARBA00022448"/>
    </source>
</evidence>
<evidence type="ECO:0000256" key="7">
    <source>
        <dbReference type="ARBA" id="ARBA00022490"/>
    </source>
</evidence>
<name>A0A6A4TA51_SCOMX</name>
<feature type="region of interest" description="Disordered" evidence="17">
    <location>
        <begin position="165"/>
        <end position="190"/>
    </location>
</feature>
<dbReference type="Pfam" id="PF12309">
    <property type="entry name" value="KBP_C"/>
    <property type="match status" value="1"/>
</dbReference>
<comment type="similarity">
    <text evidence="4">Belongs to the KIF-binding protein family.</text>
</comment>
<dbReference type="PANTHER" id="PTHR46321">
    <property type="entry name" value="KIF1-BINDING PROTEIN"/>
    <property type="match status" value="1"/>
</dbReference>
<comment type="similarity">
    <text evidence="3">Belongs to the mitochondrial pyruvate carrier (MPC) (TC 2.A.105) family.</text>
</comment>
<comment type="caution">
    <text evidence="18">The sequence shown here is derived from an EMBL/GenBank/DDBJ whole genome shotgun (WGS) entry which is preliminary data.</text>
</comment>
<keyword evidence="8" id="KW-0812">Transmembrane</keyword>
<dbReference type="AlphaFoldDB" id="A0A6A4TA51"/>
<dbReference type="GO" id="GO:0005856">
    <property type="term" value="C:cytoskeleton"/>
    <property type="evidence" value="ECO:0007669"/>
    <property type="project" value="UniProtKB-SubCell"/>
</dbReference>
<evidence type="ECO:0000256" key="5">
    <source>
        <dbReference type="ARBA" id="ARBA00016840"/>
    </source>
</evidence>
<dbReference type="GO" id="GO:0005743">
    <property type="term" value="C:mitochondrial inner membrane"/>
    <property type="evidence" value="ECO:0007669"/>
    <property type="project" value="UniProtKB-SubCell"/>
</dbReference>
<evidence type="ECO:0000256" key="3">
    <source>
        <dbReference type="ARBA" id="ARBA00006416"/>
    </source>
</evidence>
<evidence type="ECO:0000256" key="4">
    <source>
        <dbReference type="ARBA" id="ARBA00010305"/>
    </source>
</evidence>
<protein>
    <recommendedName>
        <fullName evidence="5">KIF-binding protein</fullName>
    </recommendedName>
    <alternativeName>
        <fullName evidence="14">KIF1-binding protein</fullName>
    </alternativeName>
</protein>
<proteinExistence type="inferred from homology"/>
<comment type="function">
    <text evidence="15">Activator of KIF1B plus-end-directed microtubule motor activity. Required for organization of axonal microtubules, and axonal outgrowth and maintenance during peripheral and central nervous system development.</text>
</comment>
<dbReference type="SUPFAM" id="SSF48452">
    <property type="entry name" value="TPR-like"/>
    <property type="match status" value="1"/>
</dbReference>
<dbReference type="Pfam" id="PF03650">
    <property type="entry name" value="MPC"/>
    <property type="match status" value="1"/>
</dbReference>